<keyword evidence="1" id="KW-0863">Zinc-finger</keyword>
<dbReference type="InterPro" id="IPR036875">
    <property type="entry name" value="Znf_CCHC_sf"/>
</dbReference>
<keyword evidence="5" id="KW-1185">Reference proteome</keyword>
<dbReference type="SMART" id="SM00343">
    <property type="entry name" value="ZnF_C2HC"/>
    <property type="match status" value="1"/>
</dbReference>
<organism evidence="4 5">
    <name type="scientific">Tanacetum coccineum</name>
    <dbReference type="NCBI Taxonomy" id="301880"/>
    <lineage>
        <taxon>Eukaryota</taxon>
        <taxon>Viridiplantae</taxon>
        <taxon>Streptophyta</taxon>
        <taxon>Embryophyta</taxon>
        <taxon>Tracheophyta</taxon>
        <taxon>Spermatophyta</taxon>
        <taxon>Magnoliopsida</taxon>
        <taxon>eudicotyledons</taxon>
        <taxon>Gunneridae</taxon>
        <taxon>Pentapetalae</taxon>
        <taxon>asterids</taxon>
        <taxon>campanulids</taxon>
        <taxon>Asterales</taxon>
        <taxon>Asteraceae</taxon>
        <taxon>Asteroideae</taxon>
        <taxon>Anthemideae</taxon>
        <taxon>Anthemidinae</taxon>
        <taxon>Tanacetum</taxon>
    </lineage>
</organism>
<name>A0ABQ5AX08_9ASTR</name>
<evidence type="ECO:0000256" key="2">
    <source>
        <dbReference type="SAM" id="MobiDB-lite"/>
    </source>
</evidence>
<sequence>MATMAENVIAAGKDNGEMLKDSIDNGPYQFKPEITIKDTDGVTDIRCPQRIKDLDGQDKLCYDSDIKVVNILLLGLLVDIYTLINHYQTAKEIWDRVKELMEDTEMTKQENESMLYDKFDKFTSEPGESIYSYYLRYAKLINDMKMIPMSMSNMQINTKFMNHLQPEWSRFVTTAKQARNIHSVNFDKLYAFLKHNEKYAKEVREMRQRFPEPLALLANTYNPPPSYSSQQIQYQPQPYEVYQPTQATIQNDQVTVQNVQGRQSQGYAGNAGNNQASGARVINTVGNARANQLRVVTCYNCNGEGHIAKQCTVKKRVKDSEWFTDKMLLAQAQDAGVVLNEELQDFLADSLEETDNYYDNEATTNAIFMENLSPIGSLNDDTVEPRYDSDILSEVPHYENYHDSDMLNFNIQEVGYIENIISNNESYDELTSNSNVISYTDYMLNIGNDADNYVPPPVQKNDMMFLSFLRYFCFICHHDSSTVKKLTEPLNEPKREFRRLRRAALRSHQNDSLAIAGRNLFDDEASSSNNTEPKPSTPPKTLHEHSRPTSSGFQNPITVTTEQTGRIVDSRDIWLIQNTCTFQGLRIEDPLRHVKHYLSIVDNIQTDRATRDTSRLRFFHFSLKGKAEEWLDIIPLTQFMTWEQLVLRFLNHFFLVGRTSALRDLIIQFKQGDDEPIKSAWIRFQDLINQVPHHGIQKWLMVQIFHDNISQDDHRKLDQFTQFRFRSLTKEEGWIRIEEYVKYQDDL</sequence>
<dbReference type="Gene3D" id="4.10.60.10">
    <property type="entry name" value="Zinc finger, CCHC-type"/>
    <property type="match status" value="1"/>
</dbReference>
<feature type="region of interest" description="Disordered" evidence="2">
    <location>
        <begin position="523"/>
        <end position="558"/>
    </location>
</feature>
<feature type="compositionally biased region" description="Polar residues" evidence="2">
    <location>
        <begin position="548"/>
        <end position="558"/>
    </location>
</feature>
<reference evidence="4" key="2">
    <citation type="submission" date="2022-01" db="EMBL/GenBank/DDBJ databases">
        <authorList>
            <person name="Yamashiro T."/>
            <person name="Shiraishi A."/>
            <person name="Satake H."/>
            <person name="Nakayama K."/>
        </authorList>
    </citation>
    <scope>NUCLEOTIDE SEQUENCE</scope>
</reference>
<dbReference type="Proteomes" id="UP001151760">
    <property type="component" value="Unassembled WGS sequence"/>
</dbReference>
<dbReference type="EMBL" id="BQNB010012655">
    <property type="protein sequence ID" value="GJT06277.1"/>
    <property type="molecule type" value="Genomic_DNA"/>
</dbReference>
<proteinExistence type="predicted"/>
<keyword evidence="1" id="KW-0479">Metal-binding</keyword>
<gene>
    <name evidence="4" type="ORF">Tco_0840739</name>
</gene>
<evidence type="ECO:0000256" key="1">
    <source>
        <dbReference type="PROSITE-ProRule" id="PRU00047"/>
    </source>
</evidence>
<feature type="domain" description="CCHC-type" evidence="3">
    <location>
        <begin position="298"/>
        <end position="311"/>
    </location>
</feature>
<dbReference type="SUPFAM" id="SSF57756">
    <property type="entry name" value="Retrovirus zinc finger-like domains"/>
    <property type="match status" value="1"/>
</dbReference>
<comment type="caution">
    <text evidence="4">The sequence shown here is derived from an EMBL/GenBank/DDBJ whole genome shotgun (WGS) entry which is preliminary data.</text>
</comment>
<dbReference type="PANTHER" id="PTHR33223:SF11">
    <property type="entry name" value="ELEMENT PROTEIN, PUTATIVE-RELATED"/>
    <property type="match status" value="1"/>
</dbReference>
<evidence type="ECO:0000313" key="5">
    <source>
        <dbReference type="Proteomes" id="UP001151760"/>
    </source>
</evidence>
<dbReference type="Pfam" id="PF00098">
    <property type="entry name" value="zf-CCHC"/>
    <property type="match status" value="1"/>
</dbReference>
<dbReference type="PANTHER" id="PTHR33223">
    <property type="entry name" value="CCHC-TYPE DOMAIN-CONTAINING PROTEIN"/>
    <property type="match status" value="1"/>
</dbReference>
<keyword evidence="1" id="KW-0862">Zinc</keyword>
<dbReference type="Pfam" id="PF03732">
    <property type="entry name" value="Retrotrans_gag"/>
    <property type="match status" value="1"/>
</dbReference>
<evidence type="ECO:0000313" key="4">
    <source>
        <dbReference type="EMBL" id="GJT06277.1"/>
    </source>
</evidence>
<protein>
    <submittedName>
        <fullName evidence="4">Retrovirus-related pol polyprotein from transposon TNT 1-94</fullName>
    </submittedName>
</protein>
<dbReference type="InterPro" id="IPR001878">
    <property type="entry name" value="Znf_CCHC"/>
</dbReference>
<reference evidence="4" key="1">
    <citation type="journal article" date="2022" name="Int. J. Mol. Sci.">
        <title>Draft Genome of Tanacetum Coccineum: Genomic Comparison of Closely Related Tanacetum-Family Plants.</title>
        <authorList>
            <person name="Yamashiro T."/>
            <person name="Shiraishi A."/>
            <person name="Nakayama K."/>
            <person name="Satake H."/>
        </authorList>
    </citation>
    <scope>NUCLEOTIDE SEQUENCE</scope>
</reference>
<dbReference type="PROSITE" id="PS50158">
    <property type="entry name" value="ZF_CCHC"/>
    <property type="match status" value="1"/>
</dbReference>
<accession>A0ABQ5AX08</accession>
<dbReference type="InterPro" id="IPR005162">
    <property type="entry name" value="Retrotrans_gag_dom"/>
</dbReference>
<evidence type="ECO:0000259" key="3">
    <source>
        <dbReference type="PROSITE" id="PS50158"/>
    </source>
</evidence>
<dbReference type="Pfam" id="PF14223">
    <property type="entry name" value="Retrotran_gag_2"/>
    <property type="match status" value="1"/>
</dbReference>